<evidence type="ECO:0000313" key="1">
    <source>
        <dbReference type="EnsemblPlants" id="MELO3C031294.2.1"/>
    </source>
</evidence>
<accession>A0A9I9EAZ3</accession>
<reference evidence="1" key="1">
    <citation type="submission" date="2023-03" db="UniProtKB">
        <authorList>
            <consortium name="EnsemblPlants"/>
        </authorList>
    </citation>
    <scope>IDENTIFICATION</scope>
</reference>
<organism evidence="1">
    <name type="scientific">Cucumis melo</name>
    <name type="common">Muskmelon</name>
    <dbReference type="NCBI Taxonomy" id="3656"/>
    <lineage>
        <taxon>Eukaryota</taxon>
        <taxon>Viridiplantae</taxon>
        <taxon>Streptophyta</taxon>
        <taxon>Embryophyta</taxon>
        <taxon>Tracheophyta</taxon>
        <taxon>Spermatophyta</taxon>
        <taxon>Magnoliopsida</taxon>
        <taxon>eudicotyledons</taxon>
        <taxon>Gunneridae</taxon>
        <taxon>Pentapetalae</taxon>
        <taxon>rosids</taxon>
        <taxon>fabids</taxon>
        <taxon>Cucurbitales</taxon>
        <taxon>Cucurbitaceae</taxon>
        <taxon>Benincaseae</taxon>
        <taxon>Cucumis</taxon>
    </lineage>
</organism>
<sequence length="90" mass="9680">MKVMKISEVRVELFACSRLSVADLFASRVIVSIDLRQSLSAAVCKVDLHRSSSVVILRVGHRSRLSAAVVIRGCPRFASLVAVVAAMVLG</sequence>
<dbReference type="Gramene" id="MELO3C031294.2.1">
    <property type="protein sequence ID" value="MELO3C031294.2.1"/>
    <property type="gene ID" value="MELO3C031294.2"/>
</dbReference>
<protein>
    <submittedName>
        <fullName evidence="1">Uncharacterized protein</fullName>
    </submittedName>
</protein>
<dbReference type="EnsemblPlants" id="MELO3C031294.2.1">
    <property type="protein sequence ID" value="MELO3C031294.2.1"/>
    <property type="gene ID" value="MELO3C031294.2"/>
</dbReference>
<dbReference type="AlphaFoldDB" id="A0A9I9EAZ3"/>
<name>A0A9I9EAZ3_CUCME</name>
<proteinExistence type="predicted"/>